<organism evidence="5 6">
    <name type="scientific">Paracidovorax valerianellae</name>
    <dbReference type="NCBI Taxonomy" id="187868"/>
    <lineage>
        <taxon>Bacteria</taxon>
        <taxon>Pseudomonadati</taxon>
        <taxon>Pseudomonadota</taxon>
        <taxon>Betaproteobacteria</taxon>
        <taxon>Burkholderiales</taxon>
        <taxon>Comamonadaceae</taxon>
        <taxon>Paracidovorax</taxon>
    </lineage>
</organism>
<comment type="similarity">
    <text evidence="1">Belongs to the SMP-30/CGR1 family.</text>
</comment>
<sequence length="325" mass="34510">MPTDWRPAASEPDQLGESPFWHPIESRLYWVDIAGRALCRLHPASGQAERWAMPSEPGCIAPARTAGEPSGLVIALRDTLYRATAWGGPLVPVARLPIDPSTQRANDGKCDALGRFWVGTVHEPASGPRQPVASLYCVDGRQAGAPGVRQVLDGVATANGLAWSPDGRTLYWVDTPSHAIRAWDCDASGNPVGSPRLLHTFAGKPDGWKPGQPGYGGRPDGATVDAEGHYWCAMYEGGRVLRLSPGGDIVSDITVPAQCPTMPCLAADGQDGATLFVTTARQGRPADELERLPHSGHLLAAGERQPVAGLPVNWYEEAELPAGLA</sequence>
<keyword evidence="3" id="KW-0479">Metal-binding</keyword>
<dbReference type="EMBL" id="FMZC01000009">
    <property type="protein sequence ID" value="SDD82240.1"/>
    <property type="molecule type" value="Genomic_DNA"/>
</dbReference>
<feature type="binding site" evidence="3">
    <location>
        <position position="159"/>
    </location>
    <ligand>
        <name>a divalent metal cation</name>
        <dbReference type="ChEBI" id="CHEBI:60240"/>
    </ligand>
</feature>
<dbReference type="OrthoDB" id="9775406at2"/>
<reference evidence="5 6" key="1">
    <citation type="submission" date="2016-10" db="EMBL/GenBank/DDBJ databases">
        <authorList>
            <person name="de Groot N.N."/>
        </authorList>
    </citation>
    <scope>NUCLEOTIDE SEQUENCE [LARGE SCALE GENOMIC DNA]</scope>
    <source>
        <strain evidence="5 6">DSM 16619</strain>
    </source>
</reference>
<evidence type="ECO:0000259" key="4">
    <source>
        <dbReference type="Pfam" id="PF08450"/>
    </source>
</evidence>
<evidence type="ECO:0000256" key="1">
    <source>
        <dbReference type="ARBA" id="ARBA00008853"/>
    </source>
</evidence>
<dbReference type="Gene3D" id="2.120.10.30">
    <property type="entry name" value="TolB, C-terminal domain"/>
    <property type="match status" value="1"/>
</dbReference>
<dbReference type="Pfam" id="PF08450">
    <property type="entry name" value="SGL"/>
    <property type="match status" value="1"/>
</dbReference>
<feature type="active site" description="Proton donor/acceptor" evidence="2">
    <location>
        <position position="220"/>
    </location>
</feature>
<proteinExistence type="inferred from homology"/>
<protein>
    <submittedName>
        <fullName evidence="5">Sugar lactone lactonase YvrE</fullName>
    </submittedName>
</protein>
<evidence type="ECO:0000313" key="6">
    <source>
        <dbReference type="Proteomes" id="UP000198781"/>
    </source>
</evidence>
<dbReference type="InterPro" id="IPR013658">
    <property type="entry name" value="SGL"/>
</dbReference>
<dbReference type="RefSeq" id="WP_092744564.1">
    <property type="nucleotide sequence ID" value="NZ_FMZC01000009.1"/>
</dbReference>
<dbReference type="InterPro" id="IPR011042">
    <property type="entry name" value="6-blade_b-propeller_TolB-like"/>
</dbReference>
<dbReference type="SUPFAM" id="SSF63829">
    <property type="entry name" value="Calcium-dependent phosphotriesterase"/>
    <property type="match status" value="1"/>
</dbReference>
<evidence type="ECO:0000256" key="2">
    <source>
        <dbReference type="PIRSR" id="PIRSR605511-1"/>
    </source>
</evidence>
<keyword evidence="3" id="KW-0862">Zinc</keyword>
<dbReference type="Proteomes" id="UP000198781">
    <property type="component" value="Unassembled WGS sequence"/>
</dbReference>
<dbReference type="InterPro" id="IPR005511">
    <property type="entry name" value="SMP-30"/>
</dbReference>
<dbReference type="STRING" id="187868.SAMN05192589_109130"/>
<feature type="binding site" evidence="3">
    <location>
        <position position="220"/>
    </location>
    <ligand>
        <name>a divalent metal cation</name>
        <dbReference type="ChEBI" id="CHEBI:60240"/>
    </ligand>
</feature>
<dbReference type="GO" id="GO:0004341">
    <property type="term" value="F:gluconolactonase activity"/>
    <property type="evidence" value="ECO:0007669"/>
    <property type="project" value="TreeGrafter"/>
</dbReference>
<dbReference type="AlphaFoldDB" id="A0A1G6XVU5"/>
<comment type="cofactor">
    <cofactor evidence="3">
        <name>Zn(2+)</name>
        <dbReference type="ChEBI" id="CHEBI:29105"/>
    </cofactor>
    <text evidence="3">Binds 1 divalent metal cation per subunit.</text>
</comment>
<dbReference type="PRINTS" id="PR01790">
    <property type="entry name" value="SMP30FAMILY"/>
</dbReference>
<dbReference type="PANTHER" id="PTHR10907:SF47">
    <property type="entry name" value="REGUCALCIN"/>
    <property type="match status" value="1"/>
</dbReference>
<name>A0A1G6XVU5_9BURK</name>
<feature type="binding site" evidence="3">
    <location>
        <position position="104"/>
    </location>
    <ligand>
        <name>substrate</name>
    </ligand>
</feature>
<feature type="domain" description="SMP-30/Gluconolactonase/LRE-like region" evidence="4">
    <location>
        <begin position="15"/>
        <end position="281"/>
    </location>
</feature>
<feature type="binding site" evidence="3">
    <location>
        <position position="17"/>
    </location>
    <ligand>
        <name>a divalent metal cation</name>
        <dbReference type="ChEBI" id="CHEBI:60240"/>
    </ligand>
</feature>
<dbReference type="GO" id="GO:0005509">
    <property type="term" value="F:calcium ion binding"/>
    <property type="evidence" value="ECO:0007669"/>
    <property type="project" value="TreeGrafter"/>
</dbReference>
<evidence type="ECO:0000313" key="5">
    <source>
        <dbReference type="EMBL" id="SDD82240.1"/>
    </source>
</evidence>
<keyword evidence="6" id="KW-1185">Reference proteome</keyword>
<gene>
    <name evidence="5" type="ORF">SAMN05192589_109130</name>
</gene>
<accession>A0A1G6XVU5</accession>
<feature type="binding site" evidence="3">
    <location>
        <position position="106"/>
    </location>
    <ligand>
        <name>substrate</name>
    </ligand>
</feature>
<dbReference type="PANTHER" id="PTHR10907">
    <property type="entry name" value="REGUCALCIN"/>
    <property type="match status" value="1"/>
</dbReference>
<evidence type="ECO:0000256" key="3">
    <source>
        <dbReference type="PIRSR" id="PIRSR605511-2"/>
    </source>
</evidence>
<dbReference type="GO" id="GO:0019853">
    <property type="term" value="P:L-ascorbic acid biosynthetic process"/>
    <property type="evidence" value="ECO:0007669"/>
    <property type="project" value="TreeGrafter"/>
</dbReference>